<gene>
    <name evidence="1" type="ORF">PPACK8108_LOCUS7870</name>
</gene>
<name>A0AAV0ATR8_PHAPC</name>
<comment type="caution">
    <text evidence="1">The sequence shown here is derived from an EMBL/GenBank/DDBJ whole genome shotgun (WGS) entry which is preliminary data.</text>
</comment>
<keyword evidence="2" id="KW-1185">Reference proteome</keyword>
<dbReference type="EMBL" id="CALTRL010001556">
    <property type="protein sequence ID" value="CAH7673008.1"/>
    <property type="molecule type" value="Genomic_DNA"/>
</dbReference>
<evidence type="ECO:0000313" key="2">
    <source>
        <dbReference type="Proteomes" id="UP001153365"/>
    </source>
</evidence>
<reference evidence="1" key="1">
    <citation type="submission" date="2022-06" db="EMBL/GenBank/DDBJ databases">
        <authorList>
            <consortium name="SYNGENTA / RWTH Aachen University"/>
        </authorList>
    </citation>
    <scope>NUCLEOTIDE SEQUENCE</scope>
</reference>
<accession>A0AAV0ATR8</accession>
<proteinExistence type="predicted"/>
<organism evidence="1 2">
    <name type="scientific">Phakopsora pachyrhizi</name>
    <name type="common">Asian soybean rust disease fungus</name>
    <dbReference type="NCBI Taxonomy" id="170000"/>
    <lineage>
        <taxon>Eukaryota</taxon>
        <taxon>Fungi</taxon>
        <taxon>Dikarya</taxon>
        <taxon>Basidiomycota</taxon>
        <taxon>Pucciniomycotina</taxon>
        <taxon>Pucciniomycetes</taxon>
        <taxon>Pucciniales</taxon>
        <taxon>Phakopsoraceae</taxon>
        <taxon>Phakopsora</taxon>
    </lineage>
</organism>
<protein>
    <submittedName>
        <fullName evidence="1">Uncharacterized protein</fullName>
    </submittedName>
</protein>
<dbReference type="Proteomes" id="UP001153365">
    <property type="component" value="Unassembled WGS sequence"/>
</dbReference>
<sequence>MTVLVVEQVIKPTNKKQEGVLNEDHDLWSEVSRESVSRWSSCELDYDLSRWEPEEYEYLKRVLKRKQRHDLFDLVSRKTSISRRTSVAGSPLPTRMPSMSAVLTTDKRKISPTTYETVTQGSSIKHRTECEKLMMYIPQQLQRLIEKIDNPSKDELIRKHLSAELKKDKKMYEMIEGRNIDKDIRNT</sequence>
<dbReference type="AlphaFoldDB" id="A0AAV0ATR8"/>
<evidence type="ECO:0000313" key="1">
    <source>
        <dbReference type="EMBL" id="CAH7673008.1"/>
    </source>
</evidence>